<dbReference type="AlphaFoldDB" id="A0A1C2DE70"/>
<protein>
    <submittedName>
        <fullName evidence="1">Uncharacterized protein</fullName>
    </submittedName>
</protein>
<evidence type="ECO:0000313" key="1">
    <source>
        <dbReference type="EMBL" id="OCX13017.1"/>
    </source>
</evidence>
<gene>
    <name evidence="1" type="ORF">QV13_26050</name>
</gene>
<dbReference type="EMBL" id="MDEO01000036">
    <property type="protein sequence ID" value="OCX13017.1"/>
    <property type="molecule type" value="Genomic_DNA"/>
</dbReference>
<evidence type="ECO:0000313" key="2">
    <source>
        <dbReference type="Proteomes" id="UP000094412"/>
    </source>
</evidence>
<dbReference type="SUPFAM" id="SSF46894">
    <property type="entry name" value="C-terminal effector domain of the bipartite response regulators"/>
    <property type="match status" value="1"/>
</dbReference>
<proteinExistence type="predicted"/>
<dbReference type="InterPro" id="IPR036388">
    <property type="entry name" value="WH-like_DNA-bd_sf"/>
</dbReference>
<dbReference type="STRING" id="1566387.QV13_26050"/>
<accession>A0A1C2DE70</accession>
<comment type="caution">
    <text evidence="1">The sequence shown here is derived from an EMBL/GenBank/DDBJ whole genome shotgun (WGS) entry which is preliminary data.</text>
</comment>
<dbReference type="Gene3D" id="1.10.10.10">
    <property type="entry name" value="Winged helix-like DNA-binding domain superfamily/Winged helix DNA-binding domain"/>
    <property type="match status" value="1"/>
</dbReference>
<dbReference type="GO" id="GO:0003677">
    <property type="term" value="F:DNA binding"/>
    <property type="evidence" value="ECO:0007669"/>
    <property type="project" value="InterPro"/>
</dbReference>
<dbReference type="GO" id="GO:0006355">
    <property type="term" value="P:regulation of DNA-templated transcription"/>
    <property type="evidence" value="ECO:0007669"/>
    <property type="project" value="InterPro"/>
</dbReference>
<reference evidence="1 2" key="1">
    <citation type="submission" date="2016-08" db="EMBL/GenBank/DDBJ databases">
        <title>Whole genome sequence of Mesorhizobium sp. strain UASWS1009 isolated from industrial sewage.</title>
        <authorList>
            <person name="Crovadore J."/>
            <person name="Calmin G."/>
            <person name="Chablais R."/>
            <person name="Cochard B."/>
            <person name="Lefort F."/>
        </authorList>
    </citation>
    <scope>NUCLEOTIDE SEQUENCE [LARGE SCALE GENOMIC DNA]</scope>
    <source>
        <strain evidence="1 2">UASWS1009</strain>
    </source>
</reference>
<organism evidence="1 2">
    <name type="scientific">Mesorhizobium hungaricum</name>
    <dbReference type="NCBI Taxonomy" id="1566387"/>
    <lineage>
        <taxon>Bacteria</taxon>
        <taxon>Pseudomonadati</taxon>
        <taxon>Pseudomonadota</taxon>
        <taxon>Alphaproteobacteria</taxon>
        <taxon>Hyphomicrobiales</taxon>
        <taxon>Phyllobacteriaceae</taxon>
        <taxon>Mesorhizobium</taxon>
    </lineage>
</organism>
<dbReference type="InterPro" id="IPR016032">
    <property type="entry name" value="Sig_transdc_resp-reg_C-effctor"/>
</dbReference>
<name>A0A1C2DE70_9HYPH</name>
<dbReference type="Proteomes" id="UP000094412">
    <property type="component" value="Unassembled WGS sequence"/>
</dbReference>
<keyword evidence="2" id="KW-1185">Reference proteome</keyword>
<sequence>MLVVDALALKRAGIAAMVHDQLSFSDPIRARDFGTRVSTIKMRVRQIMSKFGVANHTQAAMMATMRGNIALSRLEPAMP</sequence>